<dbReference type="GO" id="GO:0003676">
    <property type="term" value="F:nucleic acid binding"/>
    <property type="evidence" value="ECO:0007669"/>
    <property type="project" value="InterPro"/>
</dbReference>
<accession>A0A4Y8WBI0</accession>
<gene>
    <name evidence="2" type="ORF">ELS82_19255</name>
</gene>
<sequence length="245" mass="27048">MRPIRRDTSPEADDYDDYTKAKPALIGRLGSYCSYCERPIKTNLAVEHIQPKAGDDGHPELIGRWTNFLLACVNCNSTKKDKKVDLDKLLIPDRDNTFSSFQYTEDGKVSVSEALATPISGYAKATLELVGLDKKILRALDANGVQVEIDRVSQRMQAWAKAQSAEAMIQQQPQNDLLKEMAIGWAVSEGFFSIWLTVFADCPDMKLKLVRAFKGTEESGCFDMTTGDSVTPAPNPDVLAHGGKV</sequence>
<keyword evidence="3" id="KW-1185">Reference proteome</keyword>
<organism evidence="2 3">
    <name type="scientific">Vibrio ouci</name>
    <dbReference type="NCBI Taxonomy" id="2499078"/>
    <lineage>
        <taxon>Bacteria</taxon>
        <taxon>Pseudomonadati</taxon>
        <taxon>Pseudomonadota</taxon>
        <taxon>Gammaproteobacteria</taxon>
        <taxon>Vibrionales</taxon>
        <taxon>Vibrionaceae</taxon>
        <taxon>Vibrio</taxon>
    </lineage>
</organism>
<dbReference type="InterPro" id="IPR002711">
    <property type="entry name" value="HNH"/>
</dbReference>
<comment type="caution">
    <text evidence="2">The sequence shown here is derived from an EMBL/GenBank/DDBJ whole genome shotgun (WGS) entry which is preliminary data.</text>
</comment>
<feature type="domain" description="HNH" evidence="1">
    <location>
        <begin position="33"/>
        <end position="81"/>
    </location>
</feature>
<dbReference type="Proteomes" id="UP000297753">
    <property type="component" value="Unassembled WGS sequence"/>
</dbReference>
<proteinExistence type="predicted"/>
<keyword evidence="2" id="KW-0540">Nuclease</keyword>
<dbReference type="GO" id="GO:0008270">
    <property type="term" value="F:zinc ion binding"/>
    <property type="evidence" value="ECO:0007669"/>
    <property type="project" value="InterPro"/>
</dbReference>
<evidence type="ECO:0000313" key="3">
    <source>
        <dbReference type="Proteomes" id="UP000297753"/>
    </source>
</evidence>
<dbReference type="AlphaFoldDB" id="A0A4Y8WBI0"/>
<keyword evidence="2" id="KW-0255">Endonuclease</keyword>
<dbReference type="GO" id="GO:0004519">
    <property type="term" value="F:endonuclease activity"/>
    <property type="evidence" value="ECO:0007669"/>
    <property type="project" value="UniProtKB-KW"/>
</dbReference>
<dbReference type="OrthoDB" id="9816185at2"/>
<keyword evidence="2" id="KW-0378">Hydrolase</keyword>
<name>A0A4Y8WBI0_9VIBR</name>
<dbReference type="Gene3D" id="1.10.30.50">
    <property type="match status" value="1"/>
</dbReference>
<reference evidence="2 3" key="1">
    <citation type="submission" date="2019-01" db="EMBL/GenBank/DDBJ databases">
        <title>Vibrio BEI176 sp. nov, a marine bacterium isolated from China: eastern marignal seas.</title>
        <authorList>
            <person name="Li B."/>
        </authorList>
    </citation>
    <scope>NUCLEOTIDE SEQUENCE [LARGE SCALE GENOMIC DNA]</scope>
    <source>
        <strain evidence="2 3">BEI176</strain>
    </source>
</reference>
<dbReference type="EMBL" id="SATR01000038">
    <property type="protein sequence ID" value="TFH89983.1"/>
    <property type="molecule type" value="Genomic_DNA"/>
</dbReference>
<evidence type="ECO:0000259" key="1">
    <source>
        <dbReference type="Pfam" id="PF01844"/>
    </source>
</evidence>
<dbReference type="RefSeq" id="WP_134836924.1">
    <property type="nucleotide sequence ID" value="NZ_SATR01000038.1"/>
</dbReference>
<evidence type="ECO:0000313" key="2">
    <source>
        <dbReference type="EMBL" id="TFH89983.1"/>
    </source>
</evidence>
<protein>
    <submittedName>
        <fullName evidence="2">HNH endonuclease</fullName>
    </submittedName>
</protein>
<dbReference type="Pfam" id="PF01844">
    <property type="entry name" value="HNH"/>
    <property type="match status" value="1"/>
</dbReference>